<dbReference type="AlphaFoldDB" id="A0A9Q9BSZ1"/>
<feature type="domain" description="Phosphoribosylformylglycinamidine synthase linker" evidence="5">
    <location>
        <begin position="220"/>
        <end position="264"/>
    </location>
</feature>
<dbReference type="InterPro" id="IPR010918">
    <property type="entry name" value="PurM-like_C_dom"/>
</dbReference>
<comment type="caution">
    <text evidence="2">Lacks conserved residue(s) required for the propagation of feature annotation.</text>
</comment>
<feature type="domain" description="PurM-like C-terminal" evidence="4">
    <location>
        <begin position="866"/>
        <end position="970"/>
    </location>
</feature>
<dbReference type="Pfam" id="PF18072">
    <property type="entry name" value="FGAR-AT_linker"/>
    <property type="match status" value="1"/>
</dbReference>
<dbReference type="InterPro" id="IPR010074">
    <property type="entry name" value="PRibForGlyAmidine_synth_PurL"/>
</dbReference>
<feature type="binding site" evidence="2">
    <location>
        <position position="741"/>
    </location>
    <ligand>
        <name>ATP</name>
        <dbReference type="ChEBI" id="CHEBI:30616"/>
    </ligand>
</feature>
<dbReference type="PANTHER" id="PTHR43555">
    <property type="entry name" value="PHOSPHORIBOSYLFORMYLGLYCINAMIDINE SYNTHASE SUBUNIT PURL"/>
    <property type="match status" value="1"/>
</dbReference>
<dbReference type="PANTHER" id="PTHR43555:SF1">
    <property type="entry name" value="PHOSPHORIBOSYLFORMYLGLYCINAMIDINE SYNTHASE SUBUNIT PURL"/>
    <property type="match status" value="1"/>
</dbReference>
<feature type="binding site" evidence="2">
    <location>
        <position position="482"/>
    </location>
    <ligand>
        <name>substrate</name>
    </ligand>
</feature>
<dbReference type="EMBL" id="CP089286">
    <property type="protein sequence ID" value="UTO55602.1"/>
    <property type="molecule type" value="Genomic_DNA"/>
</dbReference>
<keyword evidence="2" id="KW-0067">ATP-binding</keyword>
<dbReference type="GO" id="GO:0005524">
    <property type="term" value="F:ATP binding"/>
    <property type="evidence" value="ECO:0007669"/>
    <property type="project" value="UniProtKB-UniRule"/>
</dbReference>
<dbReference type="RefSeq" id="WP_218193864.1">
    <property type="nucleotide sequence ID" value="NZ_CP054597.1"/>
</dbReference>
<comment type="pathway">
    <text evidence="2">Purine metabolism; IMP biosynthesis via de novo pathway; 5-amino-1-(5-phospho-D-ribosyl)imidazole from N(2)-formyl-N(1)-(5-phospho-D-ribosyl)glycinamide: step 1/2.</text>
</comment>
<comment type="catalytic activity">
    <reaction evidence="2">
        <text>N(2)-formyl-N(1)-(5-phospho-beta-D-ribosyl)glycinamide + L-glutamine + ATP + H2O = 2-formamido-N(1)-(5-O-phospho-beta-D-ribosyl)acetamidine + L-glutamate + ADP + phosphate + H(+)</text>
        <dbReference type="Rhea" id="RHEA:17129"/>
        <dbReference type="ChEBI" id="CHEBI:15377"/>
        <dbReference type="ChEBI" id="CHEBI:15378"/>
        <dbReference type="ChEBI" id="CHEBI:29985"/>
        <dbReference type="ChEBI" id="CHEBI:30616"/>
        <dbReference type="ChEBI" id="CHEBI:43474"/>
        <dbReference type="ChEBI" id="CHEBI:58359"/>
        <dbReference type="ChEBI" id="CHEBI:147286"/>
        <dbReference type="ChEBI" id="CHEBI:147287"/>
        <dbReference type="ChEBI" id="CHEBI:456216"/>
        <dbReference type="EC" id="6.3.5.3"/>
    </reaction>
</comment>
<feature type="binding site" evidence="2">
    <location>
        <begin position="552"/>
        <end position="554"/>
    </location>
    <ligand>
        <name>substrate</name>
    </ligand>
</feature>
<feature type="domain" description="PurM-like C-terminal" evidence="4">
    <location>
        <begin position="447"/>
        <end position="596"/>
    </location>
</feature>
<comment type="function">
    <text evidence="2">Part of the phosphoribosylformylglycinamidine synthase complex involved in the purines biosynthetic pathway. Catalyzes the ATP-dependent conversion of formylglycinamide ribonucleotide (FGAR) and glutamine to yield formylglycinamidine ribonucleotide (FGAM) and glutamate. The FGAM synthase complex is composed of three subunits. PurQ produces an ammonia molecule by converting glutamine to glutamate. PurL transfers the ammonia molecule to FGAR to form FGAM in an ATP-dependent manner. PurS interacts with PurQ and PurL and is thought to assist in the transfer of the ammonia molecule from PurQ to PurL.</text>
</comment>
<feature type="binding site" evidence="2">
    <location>
        <position position="319"/>
    </location>
    <ligand>
        <name>Mg(2+)</name>
        <dbReference type="ChEBI" id="CHEBI:18420"/>
        <label>1</label>
    </ligand>
</feature>
<feature type="binding site" evidence="2">
    <location>
        <position position="317"/>
    </location>
    <ligand>
        <name>ATP</name>
        <dbReference type="ChEBI" id="CHEBI:30616"/>
    </ligand>
</feature>
<evidence type="ECO:0000256" key="1">
    <source>
        <dbReference type="ARBA" id="ARBA00022490"/>
    </source>
</evidence>
<accession>A0A9Q9BSZ1</accession>
<comment type="subcellular location">
    <subcellularLocation>
        <location evidence="2">Cytoplasm</location>
    </subcellularLocation>
</comment>
<dbReference type="GO" id="GO:0006189">
    <property type="term" value="P:'de novo' IMP biosynthetic process"/>
    <property type="evidence" value="ECO:0007669"/>
    <property type="project" value="UniProtKB-UniRule"/>
</dbReference>
<feature type="domain" description="PurM-like N-terminal" evidence="3">
    <location>
        <begin position="301"/>
        <end position="430"/>
    </location>
</feature>
<organism evidence="6 7">
    <name type="scientific">Neoehrlichia mikurensis</name>
    <dbReference type="NCBI Taxonomy" id="89586"/>
    <lineage>
        <taxon>Bacteria</taxon>
        <taxon>Pseudomonadati</taxon>
        <taxon>Pseudomonadota</taxon>
        <taxon>Alphaproteobacteria</taxon>
        <taxon>Rickettsiales</taxon>
        <taxon>Anaplasmataceae</taxon>
        <taxon>Candidatus Neoehrlichia</taxon>
    </lineage>
</organism>
<keyword evidence="1 2" id="KW-0963">Cytoplasm</keyword>
<evidence type="ECO:0000259" key="4">
    <source>
        <dbReference type="Pfam" id="PF02769"/>
    </source>
</evidence>
<comment type="subunit">
    <text evidence="2">Monomer. Part of the FGAM synthase complex composed of 1 PurL, 1 PurQ and 2 PurS subunits.</text>
</comment>
<feature type="binding site" evidence="2">
    <location>
        <position position="511"/>
    </location>
    <ligand>
        <name>Mg(2+)</name>
        <dbReference type="ChEBI" id="CHEBI:18420"/>
        <label>2</label>
    </ligand>
</feature>
<sequence>MIILIVVTNKSNQRCNYLYKDSFNYIIDADYQFTNDEINFIGKLLSNRVTQEFFTFKYDENISNYIDTVSQKTYNMFNVFNAHWSIETSFLPGVTDNIGNTVTQIINENFNNNFKVQVHTSKIIFGNTKIPNMDYITNIYNPLTEYCKLTYVQNNNVKVQFLGSKTIENLNNTLKKQNSHYPIPYIKYSITINKKLQHVSSVNLNISDDKLMEISKYGINGQGSLNLSLNAMKSIQRYFQKINRNPNDIEIEALAQTWSEHCKHNIFSSPIDEISDGIYKHYIKRATADINSPICVSVFSDNAGAIVFDDNFIIVDKVETHNSPSALDPFGGATTGILGVNRDIIGFGKGAKPILNSYYFCFAECLKEQLYRDRQCSKPVLHPTTIMYGVIKGVNFGGNCSGIPTALGSAYFDNRFYGKPLVFVGTTGIIPRTIQKSPSHLKSPMNGDYIVIIGGRTGKDGIHGATFSSSTLTENISSTVVQIGDPITQKKLSDAIIKEARDLNLYNAITDNGAGGLSSSIGEMGIKGFKVDLNKVLLKHPHMLPWEIWISESQERMTLSVPPHKYPELEKIMKKNNVEISIIGEFTNTNKAIVTYNGCIIMDIDTDFLHNGNPVTHLTTNPWKNYPSTIQSHHSSSIEEDLHNLLQRANINSKEFISVQYDHEVQGSSVIKPIQGKGRVCGDAIVIRPILSSKKGIVKSQGFGSRYGDIDTYSMAACAIDSAIRNYVAVGGNFNHLALIDNFCWCNSTDPKRLWQLKQAAKGCYDYAVAFNTPFISGKDSMFNDFKGYDSKGTLIHISSPPSLLISTLGIIDNIEHAVTLDVKAANDLIYILGITYNELGMSEYQMYSNIGEVNVPQVNAKIATALYKKFYHAINNNIIASAIALNLGGLIIGLIKSLIGGQLGAKIDLSLVPTQNIDPHDNLKEKIIMFSESQSRILVTINPNNKEKFETIFQNEPYSLIGIVTSEKLLNITGLTSISIDDLEVSYKKFSNQQLYTAHV</sequence>
<proteinExistence type="inferred from homology"/>
<dbReference type="InterPro" id="IPR016188">
    <property type="entry name" value="PurM-like_N"/>
</dbReference>
<feature type="active site" description="Proton acceptor" evidence="2">
    <location>
        <position position="321"/>
    </location>
</feature>
<name>A0A9Q9BSZ1_9RICK</name>
<evidence type="ECO:0000313" key="6">
    <source>
        <dbReference type="EMBL" id="UTO55602.1"/>
    </source>
</evidence>
<protein>
    <recommendedName>
        <fullName evidence="2">Phosphoribosylformylglycinamidine synthase subunit PurL</fullName>
        <shortName evidence="2">FGAM synthase</shortName>
        <ecNumber evidence="2">6.3.5.3</ecNumber>
    </recommendedName>
    <alternativeName>
        <fullName evidence="2">Formylglycinamide ribonucleotide amidotransferase subunit II</fullName>
        <shortName evidence="2">FGAR amidotransferase II</shortName>
        <shortName evidence="2">FGAR-AT II</shortName>
    </alternativeName>
    <alternativeName>
        <fullName evidence="2">Glutamine amidotransferase PurL</fullName>
    </alternativeName>
    <alternativeName>
        <fullName evidence="2">Phosphoribosylformylglycinamidine synthase subunit II</fullName>
    </alternativeName>
</protein>
<reference evidence="6" key="1">
    <citation type="journal article" date="2022" name="Microorganisms">
        <title>Assembly and Comparison of Ca. Neoehrlichia mikurensis Genomes.</title>
        <authorList>
            <person name="Azagi T."/>
            <person name="Dirks R.P."/>
            <person name="Yebra-Pimentel E.S."/>
            <person name="Schaap P.J."/>
            <person name="Koehorst J.J."/>
            <person name="Esser H.J."/>
            <person name="Sprong H."/>
        </authorList>
    </citation>
    <scope>NUCLEOTIDE SEQUENCE</scope>
    <source>
        <strain evidence="6">18-2837</strain>
    </source>
</reference>
<keyword evidence="2" id="KW-0547">Nucleotide-binding</keyword>
<evidence type="ECO:0000259" key="5">
    <source>
        <dbReference type="Pfam" id="PF18072"/>
    </source>
</evidence>
<dbReference type="Pfam" id="PF00586">
    <property type="entry name" value="AIRS"/>
    <property type="match status" value="2"/>
</dbReference>
<dbReference type="InterPro" id="IPR041609">
    <property type="entry name" value="PurL_linker"/>
</dbReference>
<keyword evidence="2" id="KW-0658">Purine biosynthesis</keyword>
<dbReference type="GO" id="GO:0004642">
    <property type="term" value="F:phosphoribosylformylglycinamidine synthase activity"/>
    <property type="evidence" value="ECO:0007669"/>
    <property type="project" value="UniProtKB-UniRule"/>
</dbReference>
<evidence type="ECO:0000259" key="3">
    <source>
        <dbReference type="Pfam" id="PF00586"/>
    </source>
</evidence>
<dbReference type="Proteomes" id="UP001059822">
    <property type="component" value="Chromosome"/>
</dbReference>
<dbReference type="GO" id="GO:0000287">
    <property type="term" value="F:magnesium ion binding"/>
    <property type="evidence" value="ECO:0007669"/>
    <property type="project" value="UniProtKB-UniRule"/>
</dbReference>
<evidence type="ECO:0000256" key="2">
    <source>
        <dbReference type="HAMAP-Rule" id="MF_00420"/>
    </source>
</evidence>
<keyword evidence="2" id="KW-0436">Ligase</keyword>
<keyword evidence="2" id="KW-0460">Magnesium</keyword>
<dbReference type="GO" id="GO:0005737">
    <property type="term" value="C:cytoplasm"/>
    <property type="evidence" value="ECO:0007669"/>
    <property type="project" value="UniProtKB-SubCell"/>
</dbReference>
<dbReference type="Pfam" id="PF02769">
    <property type="entry name" value="AIRS_C"/>
    <property type="match status" value="2"/>
</dbReference>
<gene>
    <name evidence="2" type="primary">purL</name>
    <name evidence="6" type="ORF">LUA82_00735</name>
</gene>
<feature type="domain" description="PurM-like N-terminal" evidence="3">
    <location>
        <begin position="683"/>
        <end position="782"/>
    </location>
</feature>
<feature type="active site" evidence="2">
    <location>
        <position position="261"/>
    </location>
</feature>
<evidence type="ECO:0000313" key="7">
    <source>
        <dbReference type="Proteomes" id="UP001059822"/>
    </source>
</evidence>
<dbReference type="CDD" id="cd02204">
    <property type="entry name" value="PurL_repeat2"/>
    <property type="match status" value="1"/>
</dbReference>
<feature type="binding site" evidence="2">
    <location>
        <position position="342"/>
    </location>
    <ligand>
        <name>substrate</name>
    </ligand>
</feature>
<dbReference type="HAMAP" id="MF_00420">
    <property type="entry name" value="PurL_2"/>
    <property type="match status" value="1"/>
</dbReference>
<feature type="binding site" evidence="2">
    <location>
        <position position="778"/>
    </location>
    <ligand>
        <name>ATP</name>
        <dbReference type="ChEBI" id="CHEBI:30616"/>
    </ligand>
</feature>
<dbReference type="CDD" id="cd02203">
    <property type="entry name" value="PurL_repeat1"/>
    <property type="match status" value="1"/>
</dbReference>
<dbReference type="EC" id="6.3.5.3" evidence="2"/>
<keyword evidence="2" id="KW-0479">Metal-binding</keyword>
<feature type="binding site" evidence="2">
    <location>
        <position position="781"/>
    </location>
    <ligand>
        <name>substrate</name>
    </ligand>
</feature>
<comment type="similarity">
    <text evidence="2">Belongs to the FGAMS family.</text>
</comment>
<feature type="binding site" evidence="2">
    <location>
        <position position="343"/>
    </location>
    <ligand>
        <name>Mg(2+)</name>
        <dbReference type="ChEBI" id="CHEBI:18420"/>
        <label>2</label>
    </ligand>
</feature>